<reference evidence="2 3" key="1">
    <citation type="submission" date="2018-11" db="EMBL/GenBank/DDBJ databases">
        <authorList>
            <consortium name="Pathogen Informatics"/>
        </authorList>
    </citation>
    <scope>NUCLEOTIDE SEQUENCE [LARGE SCALE GENOMIC DNA]</scope>
</reference>
<feature type="coiled-coil region" evidence="1">
    <location>
        <begin position="51"/>
        <end position="78"/>
    </location>
</feature>
<keyword evidence="3" id="KW-1185">Reference proteome</keyword>
<gene>
    <name evidence="2" type="ORF">CGOC_LOCUS6706</name>
</gene>
<dbReference type="Proteomes" id="UP000271889">
    <property type="component" value="Unassembled WGS sequence"/>
</dbReference>
<evidence type="ECO:0000256" key="1">
    <source>
        <dbReference type="SAM" id="Coils"/>
    </source>
</evidence>
<dbReference type="EMBL" id="UYRV01022257">
    <property type="protein sequence ID" value="VDK71170.1"/>
    <property type="molecule type" value="Genomic_DNA"/>
</dbReference>
<protein>
    <submittedName>
        <fullName evidence="2">Uncharacterized protein</fullName>
    </submittedName>
</protein>
<proteinExistence type="predicted"/>
<evidence type="ECO:0000313" key="2">
    <source>
        <dbReference type="EMBL" id="VDK71170.1"/>
    </source>
</evidence>
<dbReference type="AlphaFoldDB" id="A0A3P6STP2"/>
<feature type="non-terminal residue" evidence="2">
    <location>
        <position position="89"/>
    </location>
</feature>
<name>A0A3P6STP2_CYLGO</name>
<evidence type="ECO:0000313" key="3">
    <source>
        <dbReference type="Proteomes" id="UP000271889"/>
    </source>
</evidence>
<organism evidence="2 3">
    <name type="scientific">Cylicostephanus goldi</name>
    <name type="common">Nematode worm</name>
    <dbReference type="NCBI Taxonomy" id="71465"/>
    <lineage>
        <taxon>Eukaryota</taxon>
        <taxon>Metazoa</taxon>
        <taxon>Ecdysozoa</taxon>
        <taxon>Nematoda</taxon>
        <taxon>Chromadorea</taxon>
        <taxon>Rhabditida</taxon>
        <taxon>Rhabditina</taxon>
        <taxon>Rhabditomorpha</taxon>
        <taxon>Strongyloidea</taxon>
        <taxon>Strongylidae</taxon>
        <taxon>Cylicostephanus</taxon>
    </lineage>
</organism>
<accession>A0A3P6STP2</accession>
<keyword evidence="1" id="KW-0175">Coiled coil</keyword>
<sequence length="89" mass="10366">MNRHQGEWITVEPSELFKGLHVDQGVVRIHRPLMMKLLGAEPNVGANVVTKNEFMREIQAVKDELKALKSDIMNERRRQWKPPERPRGP</sequence>